<dbReference type="GO" id="GO:0001228">
    <property type="term" value="F:DNA-binding transcription activator activity, RNA polymerase II-specific"/>
    <property type="evidence" value="ECO:0007669"/>
    <property type="project" value="TreeGrafter"/>
</dbReference>
<dbReference type="PANTHER" id="PTHR47784">
    <property type="entry name" value="STEROL UPTAKE CONTROL PROTEIN 2"/>
    <property type="match status" value="1"/>
</dbReference>
<evidence type="ECO:0000313" key="2">
    <source>
        <dbReference type="EMBL" id="KAH7248222.1"/>
    </source>
</evidence>
<protein>
    <submittedName>
        <fullName evidence="2">C6 zinc finger protein</fullName>
    </submittedName>
</protein>
<dbReference type="InterPro" id="IPR053157">
    <property type="entry name" value="Sterol_Uptake_Regulator"/>
</dbReference>
<comment type="caution">
    <text evidence="2">The sequence shown here is derived from an EMBL/GenBank/DDBJ whole genome shotgun (WGS) entry which is preliminary data.</text>
</comment>
<dbReference type="InterPro" id="IPR021858">
    <property type="entry name" value="Fun_TF"/>
</dbReference>
<gene>
    <name evidence="2" type="ORF">B0J15DRAFT_400653</name>
</gene>
<name>A0A9P9H0G3_FUSSL</name>
<keyword evidence="1" id="KW-0539">Nucleus</keyword>
<dbReference type="GO" id="GO:0008270">
    <property type="term" value="F:zinc ion binding"/>
    <property type="evidence" value="ECO:0007669"/>
    <property type="project" value="InterPro"/>
</dbReference>
<sequence>MTPRRLNPYPVPPVNLYQQCDEQRPSCFNCTRLRERCEYLSAPSGKRPSIKLEDPSASISGSGRINLIDLELFHVYSTSTCSTLSMCSALRNFWRITVPRLAIEYEYLMGEILALSALHLVHHRPEQRDHYLSVALTHHQAASQEAMKLLGDVAEQSAEGLFVFSALTIIIAMATPKRSSFGDIPGEEGSFEDWIYLIQGTRQLRDALGEDVLESSLAPLFKFSGERWSLHCPSAITGARGNDMLCELQDRVSASVDDTEKLNIFYERISSLRSAAYHTLDWEGTDVFVWIYGCIDGFLPLLKAQNQEALAILAYFCLLLKKAETQWWVQGWADRTMQEIHERLDDEHKNWILRPAEEMGWVAPRGWLYHDRADQLIQPSQP</sequence>
<dbReference type="Proteomes" id="UP000736672">
    <property type="component" value="Unassembled WGS sequence"/>
</dbReference>
<dbReference type="AlphaFoldDB" id="A0A9P9H0G3"/>
<keyword evidence="3" id="KW-1185">Reference proteome</keyword>
<organism evidence="2 3">
    <name type="scientific">Fusarium solani</name>
    <name type="common">Filamentous fungus</name>
    <dbReference type="NCBI Taxonomy" id="169388"/>
    <lineage>
        <taxon>Eukaryota</taxon>
        <taxon>Fungi</taxon>
        <taxon>Dikarya</taxon>
        <taxon>Ascomycota</taxon>
        <taxon>Pezizomycotina</taxon>
        <taxon>Sordariomycetes</taxon>
        <taxon>Hypocreomycetidae</taxon>
        <taxon>Hypocreales</taxon>
        <taxon>Nectriaceae</taxon>
        <taxon>Fusarium</taxon>
        <taxon>Fusarium solani species complex</taxon>
    </lineage>
</organism>
<dbReference type="Pfam" id="PF11951">
    <property type="entry name" value="Fungal_trans_2"/>
    <property type="match status" value="1"/>
</dbReference>
<dbReference type="InterPro" id="IPR001138">
    <property type="entry name" value="Zn2Cys6_DnaBD"/>
</dbReference>
<reference evidence="2" key="1">
    <citation type="journal article" date="2021" name="Nat. Commun.">
        <title>Genetic determinants of endophytism in the Arabidopsis root mycobiome.</title>
        <authorList>
            <person name="Mesny F."/>
            <person name="Miyauchi S."/>
            <person name="Thiergart T."/>
            <person name="Pickel B."/>
            <person name="Atanasova L."/>
            <person name="Karlsson M."/>
            <person name="Huettel B."/>
            <person name="Barry K.W."/>
            <person name="Haridas S."/>
            <person name="Chen C."/>
            <person name="Bauer D."/>
            <person name="Andreopoulos W."/>
            <person name="Pangilinan J."/>
            <person name="LaButti K."/>
            <person name="Riley R."/>
            <person name="Lipzen A."/>
            <person name="Clum A."/>
            <person name="Drula E."/>
            <person name="Henrissat B."/>
            <person name="Kohler A."/>
            <person name="Grigoriev I.V."/>
            <person name="Martin F.M."/>
            <person name="Hacquard S."/>
        </authorList>
    </citation>
    <scope>NUCLEOTIDE SEQUENCE</scope>
    <source>
        <strain evidence="2">FSSC 5 MPI-SDFR-AT-0091</strain>
    </source>
</reference>
<proteinExistence type="predicted"/>
<evidence type="ECO:0000313" key="3">
    <source>
        <dbReference type="Proteomes" id="UP000736672"/>
    </source>
</evidence>
<dbReference type="EMBL" id="JAGTJS010000014">
    <property type="protein sequence ID" value="KAH7248222.1"/>
    <property type="molecule type" value="Genomic_DNA"/>
</dbReference>
<dbReference type="OrthoDB" id="416217at2759"/>
<accession>A0A9P9H0G3</accession>
<evidence type="ECO:0000256" key="1">
    <source>
        <dbReference type="ARBA" id="ARBA00023242"/>
    </source>
</evidence>
<dbReference type="PANTHER" id="PTHR47784:SF5">
    <property type="entry name" value="STEROL UPTAKE CONTROL PROTEIN 2"/>
    <property type="match status" value="1"/>
</dbReference>
<dbReference type="CDD" id="cd00067">
    <property type="entry name" value="GAL4"/>
    <property type="match status" value="1"/>
</dbReference>